<dbReference type="AlphaFoldDB" id="A0AAE1DE76"/>
<reference evidence="1" key="1">
    <citation type="journal article" date="2023" name="G3 (Bethesda)">
        <title>A reference genome for the long-term kleptoplast-retaining sea slug Elysia crispata morphotype clarki.</title>
        <authorList>
            <person name="Eastman K.E."/>
            <person name="Pendleton A.L."/>
            <person name="Shaikh M.A."/>
            <person name="Suttiyut T."/>
            <person name="Ogas R."/>
            <person name="Tomko P."/>
            <person name="Gavelis G."/>
            <person name="Widhalm J.R."/>
            <person name="Wisecaver J.H."/>
        </authorList>
    </citation>
    <scope>NUCLEOTIDE SEQUENCE</scope>
    <source>
        <strain evidence="1">ECLA1</strain>
    </source>
</reference>
<name>A0AAE1DE76_9GAST</name>
<proteinExistence type="predicted"/>
<gene>
    <name evidence="1" type="ORF">RRG08_017453</name>
</gene>
<keyword evidence="2" id="KW-1185">Reference proteome</keyword>
<dbReference type="Proteomes" id="UP001283361">
    <property type="component" value="Unassembled WGS sequence"/>
</dbReference>
<evidence type="ECO:0000313" key="1">
    <source>
        <dbReference type="EMBL" id="KAK3767296.1"/>
    </source>
</evidence>
<accession>A0AAE1DE76</accession>
<organism evidence="1 2">
    <name type="scientific">Elysia crispata</name>
    <name type="common">lettuce slug</name>
    <dbReference type="NCBI Taxonomy" id="231223"/>
    <lineage>
        <taxon>Eukaryota</taxon>
        <taxon>Metazoa</taxon>
        <taxon>Spiralia</taxon>
        <taxon>Lophotrochozoa</taxon>
        <taxon>Mollusca</taxon>
        <taxon>Gastropoda</taxon>
        <taxon>Heterobranchia</taxon>
        <taxon>Euthyneura</taxon>
        <taxon>Panpulmonata</taxon>
        <taxon>Sacoglossa</taxon>
        <taxon>Placobranchoidea</taxon>
        <taxon>Plakobranchidae</taxon>
        <taxon>Elysia</taxon>
    </lineage>
</organism>
<evidence type="ECO:0000313" key="2">
    <source>
        <dbReference type="Proteomes" id="UP001283361"/>
    </source>
</evidence>
<protein>
    <submittedName>
        <fullName evidence="1">Uncharacterized protein</fullName>
    </submittedName>
</protein>
<sequence length="102" mass="11139">MSSQSGPSGDVGKFHRLHSGKSREYRTLLGRLARKLPSRSRSSLKWSCQLAPVAIRSPGRSREASLWGRSSGCTINVLISWFLAPPLRVVVGGGCCSERVEK</sequence>
<comment type="caution">
    <text evidence="1">The sequence shown here is derived from an EMBL/GenBank/DDBJ whole genome shotgun (WGS) entry which is preliminary data.</text>
</comment>
<dbReference type="EMBL" id="JAWDGP010004157">
    <property type="protein sequence ID" value="KAK3767296.1"/>
    <property type="molecule type" value="Genomic_DNA"/>
</dbReference>